<dbReference type="SUPFAM" id="SSF53244">
    <property type="entry name" value="MurD-like peptide ligases, peptide-binding domain"/>
    <property type="match status" value="1"/>
</dbReference>
<gene>
    <name evidence="6" type="ORF">A2942_03990</name>
</gene>
<sequence>MMQKFFKYIVVLILTWEARMLLWRRKPFIIAITGSVGKTTTKDAVFHLLKNTTSVRKSEKSFNSEIGVPLTILGLANAWSDPLSWAKNLCLGFWRIFSSGNYPKLLVLEVGADHPNDIKRMAFWLKPDIVVITRLPEKPVHVELFSSPEEVRKEKWELVRALKADGILVMNGDDPYIREQSRAVESRIITFGFDKDCTVKGELPQVFYEKKEDDIRIPAGLSLRVDCEGKQFAVDLRGVLGAQPAMAILAALAVGIARGESAERMVGALGTLQMPAGRMRIINGKEGSTIIDDSYNASPVAAEAALETLRAVEGKRKIALLGDMLELGPYSEEEHKKIGHIAGGFIDILLTVGERAQWITEGALIAGMSKENIKEFVDSESAGKWMAEHVRAGDIILAKGSQGSGTNMIRMERAVKLLMAHPEDAEKILVRQEREWQRQYI</sequence>
<dbReference type="InterPro" id="IPR036565">
    <property type="entry name" value="Mur-like_cat_sf"/>
</dbReference>
<evidence type="ECO:0000256" key="3">
    <source>
        <dbReference type="ARBA" id="ARBA00022840"/>
    </source>
</evidence>
<comment type="caution">
    <text evidence="6">The sequence shown here is derived from an EMBL/GenBank/DDBJ whole genome shotgun (WGS) entry which is preliminary data.</text>
</comment>
<reference evidence="6 7" key="1">
    <citation type="journal article" date="2016" name="Nat. Commun.">
        <title>Thousands of microbial genomes shed light on interconnected biogeochemical processes in an aquifer system.</title>
        <authorList>
            <person name="Anantharaman K."/>
            <person name="Brown C.T."/>
            <person name="Hug L.A."/>
            <person name="Sharon I."/>
            <person name="Castelle C.J."/>
            <person name="Probst A.J."/>
            <person name="Thomas B.C."/>
            <person name="Singh A."/>
            <person name="Wilkins M.J."/>
            <person name="Karaoz U."/>
            <person name="Brodie E.L."/>
            <person name="Williams K.H."/>
            <person name="Hubbard S.S."/>
            <person name="Banfield J.F."/>
        </authorList>
    </citation>
    <scope>NUCLEOTIDE SEQUENCE [LARGE SCALE GENOMIC DNA]</scope>
</reference>
<keyword evidence="3" id="KW-0067">ATP-binding</keyword>
<dbReference type="Gene3D" id="3.40.1190.10">
    <property type="entry name" value="Mur-like, catalytic domain"/>
    <property type="match status" value="1"/>
</dbReference>
<evidence type="ECO:0000256" key="2">
    <source>
        <dbReference type="ARBA" id="ARBA00022741"/>
    </source>
</evidence>
<organism evidence="6 7">
    <name type="scientific">Candidatus Lloydbacteria bacterium RIFCSPLOWO2_01_FULL_50_20</name>
    <dbReference type="NCBI Taxonomy" id="1798665"/>
    <lineage>
        <taxon>Bacteria</taxon>
        <taxon>Candidatus Lloydiibacteriota</taxon>
    </lineage>
</organism>
<evidence type="ECO:0000256" key="1">
    <source>
        <dbReference type="ARBA" id="ARBA00022598"/>
    </source>
</evidence>
<dbReference type="STRING" id="1798665.A2942_03990"/>
<proteinExistence type="predicted"/>
<evidence type="ECO:0000259" key="5">
    <source>
        <dbReference type="Pfam" id="PF08245"/>
    </source>
</evidence>
<accession>A0A1G2DLB1</accession>
<name>A0A1G2DLB1_9BACT</name>
<evidence type="ECO:0000259" key="4">
    <source>
        <dbReference type="Pfam" id="PF02875"/>
    </source>
</evidence>
<dbReference type="Pfam" id="PF02875">
    <property type="entry name" value="Mur_ligase_C"/>
    <property type="match status" value="1"/>
</dbReference>
<keyword evidence="1" id="KW-0436">Ligase</keyword>
<dbReference type="GO" id="GO:0005524">
    <property type="term" value="F:ATP binding"/>
    <property type="evidence" value="ECO:0007669"/>
    <property type="project" value="UniProtKB-KW"/>
</dbReference>
<dbReference type="SUPFAM" id="SSF53623">
    <property type="entry name" value="MurD-like peptide ligases, catalytic domain"/>
    <property type="match status" value="1"/>
</dbReference>
<dbReference type="Gene3D" id="3.90.190.20">
    <property type="entry name" value="Mur ligase, C-terminal domain"/>
    <property type="match status" value="1"/>
</dbReference>
<dbReference type="AlphaFoldDB" id="A0A1G2DLB1"/>
<dbReference type="GO" id="GO:0016881">
    <property type="term" value="F:acid-amino acid ligase activity"/>
    <property type="evidence" value="ECO:0007669"/>
    <property type="project" value="InterPro"/>
</dbReference>
<feature type="domain" description="Mur ligase central" evidence="5">
    <location>
        <begin position="32"/>
        <end position="253"/>
    </location>
</feature>
<dbReference type="InterPro" id="IPR013221">
    <property type="entry name" value="Mur_ligase_cen"/>
</dbReference>
<dbReference type="EMBL" id="MHLP01000005">
    <property type="protein sequence ID" value="OGZ13700.1"/>
    <property type="molecule type" value="Genomic_DNA"/>
</dbReference>
<evidence type="ECO:0000313" key="6">
    <source>
        <dbReference type="EMBL" id="OGZ13700.1"/>
    </source>
</evidence>
<dbReference type="PANTHER" id="PTHR43024:SF1">
    <property type="entry name" value="UDP-N-ACETYLMURAMOYL-TRIPEPTIDE--D-ALANYL-D-ALANINE LIGASE"/>
    <property type="match status" value="1"/>
</dbReference>
<dbReference type="PANTHER" id="PTHR43024">
    <property type="entry name" value="UDP-N-ACETYLMURAMOYL-TRIPEPTIDE--D-ALANYL-D-ALANINE LIGASE"/>
    <property type="match status" value="1"/>
</dbReference>
<dbReference type="InterPro" id="IPR051046">
    <property type="entry name" value="MurCDEF_CellWall_CoF430Synth"/>
</dbReference>
<dbReference type="InterPro" id="IPR004101">
    <property type="entry name" value="Mur_ligase_C"/>
</dbReference>
<evidence type="ECO:0008006" key="8">
    <source>
        <dbReference type="Google" id="ProtNLM"/>
    </source>
</evidence>
<protein>
    <recommendedName>
        <fullName evidence="8">UDP-N-acetylmuramoyl-tripeptide--D-alanyl-D-alanine ligase</fullName>
    </recommendedName>
</protein>
<evidence type="ECO:0000313" key="7">
    <source>
        <dbReference type="Proteomes" id="UP000178534"/>
    </source>
</evidence>
<dbReference type="Proteomes" id="UP000178534">
    <property type="component" value="Unassembled WGS sequence"/>
</dbReference>
<dbReference type="Pfam" id="PF08245">
    <property type="entry name" value="Mur_ligase_M"/>
    <property type="match status" value="1"/>
</dbReference>
<dbReference type="InterPro" id="IPR036615">
    <property type="entry name" value="Mur_ligase_C_dom_sf"/>
</dbReference>
<keyword evidence="2" id="KW-0547">Nucleotide-binding</keyword>
<feature type="domain" description="Mur ligase C-terminal" evidence="4">
    <location>
        <begin position="277"/>
        <end position="401"/>
    </location>
</feature>